<keyword evidence="6 14" id="KW-0028">Amino-acid biosynthesis</keyword>
<comment type="caution">
    <text evidence="17">The sequence shown here is derived from an EMBL/GenBank/DDBJ whole genome shotgun (WGS) entry which is preliminary data.</text>
</comment>
<dbReference type="GO" id="GO:0000105">
    <property type="term" value="P:L-histidine biosynthetic process"/>
    <property type="evidence" value="ECO:0007669"/>
    <property type="project" value="UniProtKB-UniPathway"/>
</dbReference>
<dbReference type="GO" id="GO:0031419">
    <property type="term" value="F:cobalamin binding"/>
    <property type="evidence" value="ECO:0007669"/>
    <property type="project" value="InterPro"/>
</dbReference>
<reference evidence="17 18" key="1">
    <citation type="submission" date="2017-08" db="EMBL/GenBank/DDBJ databases">
        <title>Burning lignite coal seam in the remote Altai Mountains harbors a hydrogen-driven thermophilic microbial community.</title>
        <authorList>
            <person name="Kadnikov V.V."/>
            <person name="Mardanov A.V."/>
            <person name="Ivasenko D."/>
            <person name="Beletsky A.V."/>
            <person name="Karnachuk O.V."/>
            <person name="Ravin N.V."/>
        </authorList>
    </citation>
    <scope>NUCLEOTIDE SEQUENCE [LARGE SCALE GENOMIC DNA]</scope>
    <source>
        <strain evidence="17">AL33</strain>
    </source>
</reference>
<reference evidence="16" key="2">
    <citation type="journal article" date="2021" name="Microbiology">
        <title>Metagenomic Analysis of the Microbial Community in the Underground Coal Fire Area (Kemerovo Region, Russia) Revealed Predominance of Thermophilic Members of the Phyla Deinococcus-thermus, Aquificae, and Firmicutes.</title>
        <authorList>
            <person name="Kadnikov V."/>
            <person name="Mardanov A.V."/>
            <person name="Beletsky A.V."/>
            <person name="Karnachuk O.V."/>
            <person name="Ravin N.V."/>
        </authorList>
    </citation>
    <scope>NUCLEOTIDE SEQUENCE</scope>
    <source>
        <strain evidence="16">RBS10-49</strain>
    </source>
</reference>
<dbReference type="Proteomes" id="UP000244180">
    <property type="component" value="Unassembled WGS sequence"/>
</dbReference>
<keyword evidence="8" id="KW-0456">Lyase</keyword>
<dbReference type="UniPathway" id="UPA00031">
    <property type="reaction ID" value="UER00010"/>
</dbReference>
<evidence type="ECO:0000259" key="15">
    <source>
        <dbReference type="PROSITE" id="PS51332"/>
    </source>
</evidence>
<comment type="pathway">
    <text evidence="1">Amino-acid biosynthesis; L-histidine biosynthesis; L-histidine from 5-phospho-alpha-D-ribose 1-diphosphate: step 5/9.</text>
</comment>
<evidence type="ECO:0000256" key="3">
    <source>
        <dbReference type="ARBA" id="ARBA00011152"/>
    </source>
</evidence>
<comment type="similarity">
    <text evidence="2 14">Belongs to the HisA/HisF family.</text>
</comment>
<dbReference type="PANTHER" id="PTHR21235:SF2">
    <property type="entry name" value="IMIDAZOLE GLYCEROL PHOSPHATE SYNTHASE HISHF"/>
    <property type="match status" value="1"/>
</dbReference>
<proteinExistence type="inferred from homology"/>
<dbReference type="GO" id="GO:0016829">
    <property type="term" value="F:lyase activity"/>
    <property type="evidence" value="ECO:0007669"/>
    <property type="project" value="UniProtKB-KW"/>
</dbReference>
<sequence>MSEARWIIPCLDVRDGRVVKGVAFRGMVDVGDPVALARRYDREGADAVALLDITATVEGRETFVDVVRAVRAALSVPLIVGGGIRDRADVRRIRAAGADFVAIGTAAVERPEVVEAAAEEVGAEAVVVALDAAWDAGRGTWVAVTHGGRRRTDRPATALAAEWARRGAGWVLLTSVDADGTKAGFDLPLIRAVAEASGLPVIASGGAGAIEHFVAVFRETPARAALAASVFHRGEIALPALKAALGDAGIAVRPAPAAGAPEGGTS</sequence>
<dbReference type="EMBL" id="PEBV01000005">
    <property type="protein sequence ID" value="PTQ54242.1"/>
    <property type="molecule type" value="Genomic_DNA"/>
</dbReference>
<evidence type="ECO:0000256" key="7">
    <source>
        <dbReference type="ARBA" id="ARBA00023102"/>
    </source>
</evidence>
<dbReference type="InterPro" id="IPR011060">
    <property type="entry name" value="RibuloseP-bd_barrel"/>
</dbReference>
<dbReference type="PROSITE" id="PS51332">
    <property type="entry name" value="B12_BINDING"/>
    <property type="match status" value="1"/>
</dbReference>
<comment type="subunit">
    <text evidence="3">Heterodimer of HisH and HisF.</text>
</comment>
<dbReference type="EC" id="4.3.2.10" evidence="4"/>
<dbReference type="AlphaFoldDB" id="A0A2T5GDH6"/>
<dbReference type="Gene3D" id="3.20.20.70">
    <property type="entry name" value="Aldolase class I"/>
    <property type="match status" value="1"/>
</dbReference>
<evidence type="ECO:0000256" key="8">
    <source>
        <dbReference type="ARBA" id="ARBA00023239"/>
    </source>
</evidence>
<evidence type="ECO:0000313" key="18">
    <source>
        <dbReference type="Proteomes" id="UP000244180"/>
    </source>
</evidence>
<gene>
    <name evidence="17" type="ORF">HSCHL_0521</name>
    <name evidence="16" type="ORF">KM312_00915</name>
</gene>
<evidence type="ECO:0000256" key="2">
    <source>
        <dbReference type="ARBA" id="ARBA00009667"/>
    </source>
</evidence>
<dbReference type="InterPro" id="IPR004651">
    <property type="entry name" value="HisF"/>
</dbReference>
<evidence type="ECO:0000256" key="12">
    <source>
        <dbReference type="ARBA" id="ARBA00032401"/>
    </source>
</evidence>
<keyword evidence="7 14" id="KW-0368">Histidine biosynthesis</keyword>
<dbReference type="Proteomes" id="UP000748108">
    <property type="component" value="Unassembled WGS sequence"/>
</dbReference>
<dbReference type="GO" id="GO:0046872">
    <property type="term" value="F:metal ion binding"/>
    <property type="evidence" value="ECO:0007669"/>
    <property type="project" value="InterPro"/>
</dbReference>
<evidence type="ECO:0000256" key="11">
    <source>
        <dbReference type="ARBA" id="ARBA00031409"/>
    </source>
</evidence>
<evidence type="ECO:0000256" key="5">
    <source>
        <dbReference type="ARBA" id="ARBA00016318"/>
    </source>
</evidence>
<dbReference type="Pfam" id="PF00977">
    <property type="entry name" value="His_biosynth"/>
    <property type="match status" value="1"/>
</dbReference>
<accession>A0A2T5GDH6</accession>
<dbReference type="PANTHER" id="PTHR21235">
    <property type="entry name" value="IMIDAZOLE GLYCEROL PHOSPHATE SYNTHASE SUBUNIT HISF/H IGP SYNTHASE SUBUNIT HISF/H"/>
    <property type="match status" value="1"/>
</dbReference>
<evidence type="ECO:0000256" key="4">
    <source>
        <dbReference type="ARBA" id="ARBA00012809"/>
    </source>
</evidence>
<evidence type="ECO:0000256" key="13">
    <source>
        <dbReference type="ARBA" id="ARBA00047838"/>
    </source>
</evidence>
<dbReference type="GO" id="GO:0000107">
    <property type="term" value="F:imidazoleglycerol-phosphate synthase activity"/>
    <property type="evidence" value="ECO:0007669"/>
    <property type="project" value="InterPro"/>
</dbReference>
<evidence type="ECO:0000313" key="16">
    <source>
        <dbReference type="EMBL" id="MBT9281224.1"/>
    </source>
</evidence>
<comment type="catalytic activity">
    <reaction evidence="13">
        <text>5-[(5-phospho-1-deoxy-D-ribulos-1-ylimino)methylamino]-1-(5-phospho-beta-D-ribosyl)imidazole-4-carboxamide + L-glutamine = D-erythro-1-(imidazol-4-yl)glycerol 3-phosphate + 5-amino-1-(5-phospho-beta-D-ribosyl)imidazole-4-carboxamide + L-glutamate + H(+)</text>
        <dbReference type="Rhea" id="RHEA:24793"/>
        <dbReference type="ChEBI" id="CHEBI:15378"/>
        <dbReference type="ChEBI" id="CHEBI:29985"/>
        <dbReference type="ChEBI" id="CHEBI:58278"/>
        <dbReference type="ChEBI" id="CHEBI:58359"/>
        <dbReference type="ChEBI" id="CHEBI:58475"/>
        <dbReference type="ChEBI" id="CHEBI:58525"/>
        <dbReference type="EC" id="4.3.2.10"/>
    </reaction>
</comment>
<evidence type="ECO:0000313" key="17">
    <source>
        <dbReference type="EMBL" id="PTQ54242.1"/>
    </source>
</evidence>
<dbReference type="SUPFAM" id="SSF51366">
    <property type="entry name" value="Ribulose-phoshate binding barrel"/>
    <property type="match status" value="1"/>
</dbReference>
<evidence type="ECO:0000256" key="6">
    <source>
        <dbReference type="ARBA" id="ARBA00022605"/>
    </source>
</evidence>
<evidence type="ECO:0000256" key="1">
    <source>
        <dbReference type="ARBA" id="ARBA00005091"/>
    </source>
</evidence>
<evidence type="ECO:0000256" key="9">
    <source>
        <dbReference type="ARBA" id="ARBA00025475"/>
    </source>
</evidence>
<protein>
    <recommendedName>
        <fullName evidence="5">Imidazole glycerol phosphate synthase subunit HisF</fullName>
        <ecNumber evidence="4">4.3.2.10</ecNumber>
    </recommendedName>
    <alternativeName>
        <fullName evidence="10">IGP synthase cyclase subunit</fullName>
    </alternativeName>
    <alternativeName>
        <fullName evidence="11">IGP synthase subunit HisF</fullName>
    </alternativeName>
    <alternativeName>
        <fullName evidence="12">ImGP synthase subunit HisF</fullName>
    </alternativeName>
</protein>
<dbReference type="InterPro" id="IPR006062">
    <property type="entry name" value="His_biosynth"/>
</dbReference>
<evidence type="ECO:0000256" key="14">
    <source>
        <dbReference type="RuleBase" id="RU003657"/>
    </source>
</evidence>
<dbReference type="RefSeq" id="WP_272999720.1">
    <property type="nucleotide sequence ID" value="NZ_PEBV01000005.1"/>
</dbReference>
<dbReference type="InterPro" id="IPR006158">
    <property type="entry name" value="Cobalamin-bd"/>
</dbReference>
<dbReference type="InterPro" id="IPR013785">
    <property type="entry name" value="Aldolase_TIM"/>
</dbReference>
<organism evidence="17 18">
    <name type="scientific">Hydrogenibacillus schlegelii</name>
    <name type="common">Bacillus schlegelii</name>
    <dbReference type="NCBI Taxonomy" id="1484"/>
    <lineage>
        <taxon>Bacteria</taxon>
        <taxon>Bacillati</taxon>
        <taxon>Bacillota</taxon>
        <taxon>Bacilli</taxon>
        <taxon>Bacillales</taxon>
        <taxon>Bacillales Family X. Incertae Sedis</taxon>
        <taxon>Hydrogenibacillus</taxon>
    </lineage>
</organism>
<dbReference type="CDD" id="cd04731">
    <property type="entry name" value="HisF"/>
    <property type="match status" value="1"/>
</dbReference>
<feature type="domain" description="B12-binding" evidence="15">
    <location>
        <begin position="1"/>
        <end position="124"/>
    </location>
</feature>
<dbReference type="EMBL" id="JAHHQF010000037">
    <property type="protein sequence ID" value="MBT9281224.1"/>
    <property type="molecule type" value="Genomic_DNA"/>
</dbReference>
<name>A0A2T5GDH6_HYDSH</name>
<comment type="function">
    <text evidence="9">IGPS catalyzes the conversion of PRFAR and glutamine to IGP, AICAR and glutamate. The HisF subunit catalyzes the cyclization activity that produces IGP and AICAR from PRFAR using the ammonia provided by the HisH subunit.</text>
</comment>
<dbReference type="InterPro" id="IPR050064">
    <property type="entry name" value="IGPS_HisA/HisF"/>
</dbReference>
<evidence type="ECO:0000256" key="10">
    <source>
        <dbReference type="ARBA" id="ARBA00030264"/>
    </source>
</evidence>